<dbReference type="GO" id="GO:0008641">
    <property type="term" value="F:ubiquitin-like modifier activating enzyme activity"/>
    <property type="evidence" value="ECO:0007669"/>
    <property type="project" value="InterPro"/>
</dbReference>
<protein>
    <submittedName>
        <fullName evidence="2">UBA/THIF-type NAD/FAD binding protein</fullName>
    </submittedName>
</protein>
<evidence type="ECO:0000313" key="2">
    <source>
        <dbReference type="EMBL" id="AJE23723.1"/>
    </source>
</evidence>
<dbReference type="AlphaFoldDB" id="A0A0C4WLP7"/>
<name>A0A0C4WLP7_9GAMM</name>
<geneLocation type="plasmid" evidence="2 3">
    <name>pAcX50f</name>
</geneLocation>
<evidence type="ECO:0000259" key="1">
    <source>
        <dbReference type="Pfam" id="PF00899"/>
    </source>
</evidence>
<dbReference type="HOGENOM" id="CLU_070016_0_0_6"/>
<dbReference type="InterPro" id="IPR022500">
    <property type="entry name" value="PRTRC_ThiF"/>
</dbReference>
<dbReference type="Gene3D" id="3.40.50.720">
    <property type="entry name" value="NAD(P)-binding Rossmann-like Domain"/>
    <property type="match status" value="1"/>
</dbReference>
<evidence type="ECO:0000313" key="3">
    <source>
        <dbReference type="Proteomes" id="UP000068210"/>
    </source>
</evidence>
<dbReference type="SUPFAM" id="SSF69572">
    <property type="entry name" value="Activating enzymes of the ubiquitin-like proteins"/>
    <property type="match status" value="1"/>
</dbReference>
<dbReference type="Pfam" id="PF00899">
    <property type="entry name" value="ThiF"/>
    <property type="match status" value="1"/>
</dbReference>
<dbReference type="InterPro" id="IPR000594">
    <property type="entry name" value="ThiF_NAD_FAD-bd"/>
</dbReference>
<dbReference type="Proteomes" id="UP000068210">
    <property type="component" value="Plasmid pAcX50f"/>
</dbReference>
<dbReference type="CDD" id="cd01483">
    <property type="entry name" value="E1_enzyme_family"/>
    <property type="match status" value="1"/>
</dbReference>
<proteinExistence type="predicted"/>
<keyword evidence="2" id="KW-0614">Plasmid</keyword>
<dbReference type="InterPro" id="IPR035985">
    <property type="entry name" value="Ubiquitin-activating_enz"/>
</dbReference>
<organism evidence="2 3">
    <name type="scientific">Azotobacter chroococcum NCIMB 8003</name>
    <dbReference type="NCBI Taxonomy" id="1328314"/>
    <lineage>
        <taxon>Bacteria</taxon>
        <taxon>Pseudomonadati</taxon>
        <taxon>Pseudomonadota</taxon>
        <taxon>Gammaproteobacteria</taxon>
        <taxon>Pseudomonadales</taxon>
        <taxon>Pseudomonadaceae</taxon>
        <taxon>Azotobacter</taxon>
    </lineage>
</organism>
<feature type="domain" description="THIF-type NAD/FAD binding fold" evidence="1">
    <location>
        <begin position="25"/>
        <end position="203"/>
    </location>
</feature>
<dbReference type="NCBIfam" id="TIGR03736">
    <property type="entry name" value="PRTRC_ThiF"/>
    <property type="match status" value="1"/>
</dbReference>
<dbReference type="RefSeq" id="WP_040107286.1">
    <property type="nucleotide sequence ID" value="NZ_CP010421.1"/>
</dbReference>
<reference evidence="2 3" key="1">
    <citation type="journal article" date="2015" name="PLoS ONE">
        <title>Azotobacter Genomes: The Genome of Azotobacter chroococcum NCIMB 8003 (ATCC 4412).</title>
        <authorList>
            <person name="Robson R.L."/>
            <person name="Jones R."/>
            <person name="Robson R.M."/>
            <person name="Schwartz A."/>
            <person name="Richardson T.H."/>
        </authorList>
    </citation>
    <scope>NUCLEOTIDE SEQUENCE [LARGE SCALE GENOMIC DNA]</scope>
    <source>
        <strain evidence="2 3">NCIMB 8003</strain>
        <plasmid evidence="3">Plasmid pAcX50f</plasmid>
    </source>
</reference>
<keyword evidence="3" id="KW-1185">Reference proteome</keyword>
<dbReference type="KEGG" id="acx:Achr_f250"/>
<accession>A0A0C4WLP7</accession>
<sequence length="254" mass="27710">MSAQALLAPQEVWFDAPERWMSDAVHLVVIGAGGNGSEVADCLASFHHALVSLGHPKGLQVTIIDDAVVREPNLVRQRFWPCDLGQYKAVALANRYNLMLGLDWTGLPCRFPSPETEMAIATADLVVTAVDLPSARRALAHYEGYFKPSCMWLDLGNGHRHGQAVFGALSPRHRERYPCVIDVSPELASLKDDPRKSCSAAESLGTQDCLINRAITTAGMGIVWELLRYGRTAKHCLSISLETGEQMAASFPPS</sequence>
<dbReference type="EMBL" id="CP010421">
    <property type="protein sequence ID" value="AJE23723.1"/>
    <property type="molecule type" value="Genomic_DNA"/>
</dbReference>
<gene>
    <name evidence="2" type="ORF">Achr_f250</name>
</gene>